<evidence type="ECO:0000256" key="1">
    <source>
        <dbReference type="ARBA" id="ARBA00004571"/>
    </source>
</evidence>
<gene>
    <name evidence="17" type="ORF">SAMN04487956_1359</name>
</gene>
<dbReference type="PROSITE" id="PS00430">
    <property type="entry name" value="TONB_DEPENDENT_REC_1"/>
    <property type="match status" value="1"/>
</dbReference>
<evidence type="ECO:0000313" key="17">
    <source>
        <dbReference type="EMBL" id="SFT94209.1"/>
    </source>
</evidence>
<name>A0A1I7C459_9GAMM</name>
<feature type="signal peptide" evidence="14">
    <location>
        <begin position="1"/>
        <end position="26"/>
    </location>
</feature>
<evidence type="ECO:0000256" key="14">
    <source>
        <dbReference type="SAM" id="SignalP"/>
    </source>
</evidence>
<dbReference type="AlphaFoldDB" id="A0A1I7C459"/>
<keyword evidence="6" id="KW-0406">Ion transport</keyword>
<evidence type="ECO:0000256" key="11">
    <source>
        <dbReference type="PROSITE-ProRule" id="PRU10143"/>
    </source>
</evidence>
<dbReference type="PANTHER" id="PTHR30069:SF53">
    <property type="entry name" value="COLICIN I RECEPTOR-RELATED"/>
    <property type="match status" value="1"/>
</dbReference>
<dbReference type="OrthoDB" id="9764669at2"/>
<keyword evidence="3 10" id="KW-1134">Transmembrane beta strand</keyword>
<keyword evidence="2 10" id="KW-0813">Transport</keyword>
<evidence type="ECO:0000256" key="2">
    <source>
        <dbReference type="ARBA" id="ARBA00022448"/>
    </source>
</evidence>
<keyword evidence="4 10" id="KW-0812">Transmembrane</keyword>
<keyword evidence="5 14" id="KW-0732">Signal</keyword>
<feature type="chain" id="PRO_5011499615" evidence="14">
    <location>
        <begin position="27"/>
        <end position="720"/>
    </location>
</feature>
<dbReference type="PROSITE" id="PS52016">
    <property type="entry name" value="TONB_DEPENDENT_REC_3"/>
    <property type="match status" value="1"/>
</dbReference>
<dbReference type="Proteomes" id="UP000199594">
    <property type="component" value="Unassembled WGS sequence"/>
</dbReference>
<evidence type="ECO:0000256" key="13">
    <source>
        <dbReference type="RuleBase" id="RU003357"/>
    </source>
</evidence>
<dbReference type="InterPro" id="IPR010916">
    <property type="entry name" value="TonB_box_CS"/>
</dbReference>
<dbReference type="InterPro" id="IPR036942">
    <property type="entry name" value="Beta-barrel_TonB_sf"/>
</dbReference>
<dbReference type="Gene3D" id="2.170.130.10">
    <property type="entry name" value="TonB-dependent receptor, plug domain"/>
    <property type="match status" value="1"/>
</dbReference>
<evidence type="ECO:0000256" key="3">
    <source>
        <dbReference type="ARBA" id="ARBA00022452"/>
    </source>
</evidence>
<keyword evidence="7 11" id="KW-0798">TonB box</keyword>
<evidence type="ECO:0000256" key="5">
    <source>
        <dbReference type="ARBA" id="ARBA00022729"/>
    </source>
</evidence>
<dbReference type="InterPro" id="IPR000531">
    <property type="entry name" value="Beta-barrel_TonB"/>
</dbReference>
<evidence type="ECO:0000259" key="15">
    <source>
        <dbReference type="Pfam" id="PF00593"/>
    </source>
</evidence>
<dbReference type="GO" id="GO:0044718">
    <property type="term" value="P:siderophore transmembrane transport"/>
    <property type="evidence" value="ECO:0007669"/>
    <property type="project" value="TreeGrafter"/>
</dbReference>
<dbReference type="Pfam" id="PF00593">
    <property type="entry name" value="TonB_dep_Rec_b-barrel"/>
    <property type="match status" value="1"/>
</dbReference>
<evidence type="ECO:0000256" key="8">
    <source>
        <dbReference type="ARBA" id="ARBA00023136"/>
    </source>
</evidence>
<feature type="short sequence motif" description="TonB C-terminal box" evidence="12">
    <location>
        <begin position="703"/>
        <end position="720"/>
    </location>
</feature>
<keyword evidence="9 10" id="KW-0998">Cell outer membrane</keyword>
<reference evidence="17 18" key="1">
    <citation type="submission" date="2016-10" db="EMBL/GenBank/DDBJ databases">
        <authorList>
            <person name="de Groot N.N."/>
        </authorList>
    </citation>
    <scope>NUCLEOTIDE SEQUENCE [LARGE SCALE GENOMIC DNA]</scope>
    <source>
        <strain evidence="17 18">CGMCC 1.6493</strain>
    </source>
</reference>
<feature type="domain" description="TonB-dependent receptor-like beta-barrel" evidence="15">
    <location>
        <begin position="265"/>
        <end position="682"/>
    </location>
</feature>
<evidence type="ECO:0000259" key="16">
    <source>
        <dbReference type="Pfam" id="PF07715"/>
    </source>
</evidence>
<comment type="similarity">
    <text evidence="10 13">Belongs to the TonB-dependent receptor family.</text>
</comment>
<evidence type="ECO:0000256" key="6">
    <source>
        <dbReference type="ARBA" id="ARBA00023065"/>
    </source>
</evidence>
<comment type="subcellular location">
    <subcellularLocation>
        <location evidence="1 10">Cell outer membrane</location>
        <topology evidence="1 10">Multi-pass membrane protein</topology>
    </subcellularLocation>
</comment>
<dbReference type="Gene3D" id="2.40.170.20">
    <property type="entry name" value="TonB-dependent receptor, beta-barrel domain"/>
    <property type="match status" value="1"/>
</dbReference>
<organism evidence="17 18">
    <name type="scientific">Halomonas saccharevitans</name>
    <dbReference type="NCBI Taxonomy" id="416872"/>
    <lineage>
        <taxon>Bacteria</taxon>
        <taxon>Pseudomonadati</taxon>
        <taxon>Pseudomonadota</taxon>
        <taxon>Gammaproteobacteria</taxon>
        <taxon>Oceanospirillales</taxon>
        <taxon>Halomonadaceae</taxon>
        <taxon>Halomonas</taxon>
    </lineage>
</organism>
<evidence type="ECO:0000256" key="10">
    <source>
        <dbReference type="PROSITE-ProRule" id="PRU01360"/>
    </source>
</evidence>
<dbReference type="GO" id="GO:0009279">
    <property type="term" value="C:cell outer membrane"/>
    <property type="evidence" value="ECO:0007669"/>
    <property type="project" value="UniProtKB-SubCell"/>
</dbReference>
<dbReference type="PANTHER" id="PTHR30069">
    <property type="entry name" value="TONB-DEPENDENT OUTER MEMBRANE RECEPTOR"/>
    <property type="match status" value="1"/>
</dbReference>
<accession>A0A1I7C459</accession>
<evidence type="ECO:0000256" key="9">
    <source>
        <dbReference type="ARBA" id="ARBA00023237"/>
    </source>
</evidence>
<evidence type="ECO:0000256" key="4">
    <source>
        <dbReference type="ARBA" id="ARBA00022692"/>
    </source>
</evidence>
<dbReference type="CDD" id="cd01347">
    <property type="entry name" value="ligand_gated_channel"/>
    <property type="match status" value="1"/>
</dbReference>
<dbReference type="RefSeq" id="WP_089851262.1">
    <property type="nucleotide sequence ID" value="NZ_FPAQ01000035.1"/>
</dbReference>
<dbReference type="InterPro" id="IPR010917">
    <property type="entry name" value="TonB_rcpt_CS"/>
</dbReference>
<dbReference type="PROSITE" id="PS01156">
    <property type="entry name" value="TONB_DEPENDENT_REC_2"/>
    <property type="match status" value="1"/>
</dbReference>
<dbReference type="EMBL" id="FPAQ01000035">
    <property type="protein sequence ID" value="SFT94209.1"/>
    <property type="molecule type" value="Genomic_DNA"/>
</dbReference>
<evidence type="ECO:0000256" key="12">
    <source>
        <dbReference type="PROSITE-ProRule" id="PRU10144"/>
    </source>
</evidence>
<feature type="domain" description="TonB-dependent receptor plug" evidence="16">
    <location>
        <begin position="47"/>
        <end position="159"/>
    </location>
</feature>
<dbReference type="InterPro" id="IPR012910">
    <property type="entry name" value="Plug_dom"/>
</dbReference>
<keyword evidence="17" id="KW-0675">Receptor</keyword>
<sequence>MPSLAPHALSRAVALAAASTALPALAQEAVDLDSLVVTAAGFEQAMSEAPASISVISREELEQKRVTSLADALRGVEGVDVGGQVGKTGGRNIRIRGLPSDYTLILIDGRRQNTAGSVTPNGFGETATSFFPPVSSIERIEVIRGPMSTLYGSDAMGGVINIITRKVGREWGGSVEAETTLNEHDEYGDSRATSLYASGPLIEDTLGLQVRGRFHDRDASHLTYTEADGTEVPVSQRGPSPVEGDVYSLGARLSLTPNADNDLWLDAETSRQRYNNDEGQLGTLDTPENGIKGYSDELRFERNQLTLGHTGRFDAGTWESSLMHNVTETEGRTIPDVTETNSDGDVTAYYGFGEIHPTLPHRPRIGSERELETTNTVLDSKFVMPLGDHVTTVGGQWMDSELTDGLATEEFAQTTWALFAEDEWWFTDDWGLTLGGRYDHHDAFGSQFSPRGYLVWNATQQWTLKGGISRGYKTPTLNDLHAGINGVTGQGTVLTIGNPGLEPETSTSSELSAQFDNGDGFMASATLFHTRFDDKIAAGPDLAVSGDPLIPDGTYAQDINVDEAETQGIELATRLQLAPAWHLSANYTYTDSEQKSGEQAGEPLTDTPEHTVNATLRWQASDRLSTWLSGEYRSERYRNRERVRGAASFADLGDFEAYALFHLGGSYALSNNVTLSATVYNLLDKDFVDYRAYDGGSKYGNAYANSEEGRRLWLSARYAF</sequence>
<evidence type="ECO:0000256" key="7">
    <source>
        <dbReference type="ARBA" id="ARBA00023077"/>
    </source>
</evidence>
<evidence type="ECO:0000313" key="18">
    <source>
        <dbReference type="Proteomes" id="UP000199594"/>
    </source>
</evidence>
<dbReference type="InterPro" id="IPR037066">
    <property type="entry name" value="Plug_dom_sf"/>
</dbReference>
<dbReference type="Pfam" id="PF07715">
    <property type="entry name" value="Plug"/>
    <property type="match status" value="1"/>
</dbReference>
<keyword evidence="8 10" id="KW-0472">Membrane</keyword>
<dbReference type="SUPFAM" id="SSF56935">
    <property type="entry name" value="Porins"/>
    <property type="match status" value="1"/>
</dbReference>
<protein>
    <submittedName>
        <fullName evidence="17">Outer membrane receptor for ferrienterochelin and colicins</fullName>
    </submittedName>
</protein>
<dbReference type="InterPro" id="IPR039426">
    <property type="entry name" value="TonB-dep_rcpt-like"/>
</dbReference>
<dbReference type="GO" id="GO:0015344">
    <property type="term" value="F:siderophore uptake transmembrane transporter activity"/>
    <property type="evidence" value="ECO:0007669"/>
    <property type="project" value="TreeGrafter"/>
</dbReference>
<proteinExistence type="inferred from homology"/>
<feature type="short sequence motif" description="TonB box" evidence="11">
    <location>
        <begin position="34"/>
        <end position="40"/>
    </location>
</feature>